<keyword evidence="2" id="KW-1185">Reference proteome</keyword>
<dbReference type="OrthoDB" id="6152791at2"/>
<protein>
    <submittedName>
        <fullName evidence="1">Uncharacterized protein</fullName>
    </submittedName>
</protein>
<name>A0A246S0T9_9GAMM</name>
<sequence length="273" mass="30081">MNPIEILFDNKHDAATLTASSQQSPPEYTQVSGGSYLFRTLGIENETLTADLGSALYMTKVVIYGHNLSPAGTINVELLLNGDAVAETGFKGVAELIPLGRFRVGIDPWGGHDLSGLSTVGFEARFDPTIANAYRITLKDPTNDKSYLEIGRVFAGAPWSPPKDMNISFGVNVQNKTATRKERTEGGSLIAIGKGSWREVTFSFDHLEDDEFENFVKEMNKTDDTTEVYISVYPEKGGVIEAIHSFAAMRQDGYGYTHDRARNRKLPLTYVEV</sequence>
<gene>
    <name evidence="1" type="ORF">JI62_11530</name>
</gene>
<dbReference type="AlphaFoldDB" id="A0A246S0T9"/>
<organism evidence="1 2">
    <name type="scientific">Halomonas campaniensis</name>
    <dbReference type="NCBI Taxonomy" id="213554"/>
    <lineage>
        <taxon>Bacteria</taxon>
        <taxon>Pseudomonadati</taxon>
        <taxon>Pseudomonadota</taxon>
        <taxon>Gammaproteobacteria</taxon>
        <taxon>Oceanospirillales</taxon>
        <taxon>Halomonadaceae</taxon>
        <taxon>Halomonas</taxon>
    </lineage>
</organism>
<proteinExistence type="predicted"/>
<reference evidence="1 2" key="1">
    <citation type="submission" date="2014-08" db="EMBL/GenBank/DDBJ databases">
        <title>Draft genome sequence of a novel L-asparaginase producing marine bacterium, Halomonas campaniensis.</title>
        <authorList>
            <person name="Sundarakrishnan B."/>
            <person name="Moushumi Priya A."/>
            <person name="Raman G."/>
            <person name="Sakthivel N."/>
            <person name="Park S."/>
            <person name="Jayachandran S."/>
        </authorList>
    </citation>
    <scope>NUCLEOTIDE SEQUENCE [LARGE SCALE GENOMIC DNA]</scope>
    <source>
        <strain evidence="1 2">SK03</strain>
    </source>
</reference>
<evidence type="ECO:0000313" key="1">
    <source>
        <dbReference type="EMBL" id="OWV29440.1"/>
    </source>
</evidence>
<dbReference type="EMBL" id="JPUA01000032">
    <property type="protein sequence ID" value="OWV29440.1"/>
    <property type="molecule type" value="Genomic_DNA"/>
</dbReference>
<comment type="caution">
    <text evidence="1">The sequence shown here is derived from an EMBL/GenBank/DDBJ whole genome shotgun (WGS) entry which is preliminary data.</text>
</comment>
<dbReference type="RefSeq" id="WP_088700327.1">
    <property type="nucleotide sequence ID" value="NZ_JPUA01000032.1"/>
</dbReference>
<dbReference type="Proteomes" id="UP000197334">
    <property type="component" value="Unassembled WGS sequence"/>
</dbReference>
<accession>A0A246S0T9</accession>
<evidence type="ECO:0000313" key="2">
    <source>
        <dbReference type="Proteomes" id="UP000197334"/>
    </source>
</evidence>